<dbReference type="SMART" id="SM00448">
    <property type="entry name" value="REC"/>
    <property type="match status" value="1"/>
</dbReference>
<dbReference type="InterPro" id="IPR001789">
    <property type="entry name" value="Sig_transdc_resp-reg_receiver"/>
</dbReference>
<dbReference type="InterPro" id="IPR039420">
    <property type="entry name" value="WalR-like"/>
</dbReference>
<evidence type="ECO:0000256" key="3">
    <source>
        <dbReference type="ARBA" id="ARBA00023012"/>
    </source>
</evidence>
<dbReference type="RefSeq" id="WP_110840263.1">
    <property type="nucleotide sequence ID" value="NZ_QJVJ01000004.1"/>
</dbReference>
<keyword evidence="3" id="KW-0902">Two-component regulatory system</keyword>
<comment type="subcellular location">
    <subcellularLocation>
        <location evidence="1">Cytoplasm</location>
    </subcellularLocation>
</comment>
<evidence type="ECO:0000259" key="9">
    <source>
        <dbReference type="PROSITE" id="PS50110"/>
    </source>
</evidence>
<keyword evidence="4" id="KW-0805">Transcription regulation</keyword>
<reference evidence="11 12" key="1">
    <citation type="submission" date="2018-05" db="EMBL/GenBank/DDBJ databases">
        <title>Paenibacillus flagellatus sp. nov., isolated from selenium mineral soil.</title>
        <authorList>
            <person name="Dai X."/>
        </authorList>
    </citation>
    <scope>NUCLEOTIDE SEQUENCE [LARGE SCALE GENOMIC DNA]</scope>
    <source>
        <strain evidence="11 12">DXL2</strain>
    </source>
</reference>
<dbReference type="GO" id="GO:0000976">
    <property type="term" value="F:transcription cis-regulatory region binding"/>
    <property type="evidence" value="ECO:0007669"/>
    <property type="project" value="TreeGrafter"/>
</dbReference>
<dbReference type="Gene3D" id="1.10.10.10">
    <property type="entry name" value="Winged helix-like DNA-binding domain superfamily/Winged helix DNA-binding domain"/>
    <property type="match status" value="1"/>
</dbReference>
<dbReference type="InterPro" id="IPR036388">
    <property type="entry name" value="WH-like_DNA-bd_sf"/>
</dbReference>
<dbReference type="AlphaFoldDB" id="A0A2V5K734"/>
<dbReference type="InterPro" id="IPR001867">
    <property type="entry name" value="OmpR/PhoB-type_DNA-bd"/>
</dbReference>
<keyword evidence="12" id="KW-1185">Reference proteome</keyword>
<dbReference type="InterPro" id="IPR016032">
    <property type="entry name" value="Sig_transdc_resp-reg_C-effctor"/>
</dbReference>
<dbReference type="CDD" id="cd17574">
    <property type="entry name" value="REC_OmpR"/>
    <property type="match status" value="1"/>
</dbReference>
<dbReference type="Gene3D" id="3.40.50.2300">
    <property type="match status" value="1"/>
</dbReference>
<dbReference type="InterPro" id="IPR011006">
    <property type="entry name" value="CheY-like_superfamily"/>
</dbReference>
<name>A0A2V5K734_9BACL</name>
<dbReference type="FunFam" id="3.40.50.2300:FF:000001">
    <property type="entry name" value="DNA-binding response regulator PhoB"/>
    <property type="match status" value="1"/>
</dbReference>
<gene>
    <name evidence="11" type="ORF">DLM86_11390</name>
</gene>
<dbReference type="Gene3D" id="6.10.250.690">
    <property type="match status" value="1"/>
</dbReference>
<dbReference type="GO" id="GO:0000156">
    <property type="term" value="F:phosphorelay response regulator activity"/>
    <property type="evidence" value="ECO:0007669"/>
    <property type="project" value="TreeGrafter"/>
</dbReference>
<proteinExistence type="predicted"/>
<evidence type="ECO:0000313" key="11">
    <source>
        <dbReference type="EMBL" id="PYI55265.1"/>
    </source>
</evidence>
<dbReference type="CDD" id="cd00383">
    <property type="entry name" value="trans_reg_C"/>
    <property type="match status" value="1"/>
</dbReference>
<organism evidence="11 12">
    <name type="scientific">Paenibacillus flagellatus</name>
    <dbReference type="NCBI Taxonomy" id="2211139"/>
    <lineage>
        <taxon>Bacteria</taxon>
        <taxon>Bacillati</taxon>
        <taxon>Bacillota</taxon>
        <taxon>Bacilli</taxon>
        <taxon>Bacillales</taxon>
        <taxon>Paenibacillaceae</taxon>
        <taxon>Paenibacillus</taxon>
    </lineage>
</organism>
<feature type="domain" description="OmpR/PhoB-type" evidence="10">
    <location>
        <begin position="129"/>
        <end position="225"/>
    </location>
</feature>
<dbReference type="GO" id="GO:0032993">
    <property type="term" value="C:protein-DNA complex"/>
    <property type="evidence" value="ECO:0007669"/>
    <property type="project" value="TreeGrafter"/>
</dbReference>
<evidence type="ECO:0000256" key="6">
    <source>
        <dbReference type="ARBA" id="ARBA00023163"/>
    </source>
</evidence>
<dbReference type="PROSITE" id="PS50110">
    <property type="entry name" value="RESPONSE_REGULATORY"/>
    <property type="match status" value="1"/>
</dbReference>
<evidence type="ECO:0000256" key="8">
    <source>
        <dbReference type="PROSITE-ProRule" id="PRU01091"/>
    </source>
</evidence>
<feature type="DNA-binding region" description="OmpR/PhoB-type" evidence="8">
    <location>
        <begin position="129"/>
        <end position="225"/>
    </location>
</feature>
<dbReference type="OrthoDB" id="9790442at2"/>
<keyword evidence="6" id="KW-0804">Transcription</keyword>
<feature type="domain" description="Response regulatory" evidence="9">
    <location>
        <begin position="4"/>
        <end position="117"/>
    </location>
</feature>
<feature type="modified residue" description="4-aspartylphosphate" evidence="7">
    <location>
        <position position="53"/>
    </location>
</feature>
<dbReference type="PANTHER" id="PTHR48111">
    <property type="entry name" value="REGULATOR OF RPOS"/>
    <property type="match status" value="1"/>
</dbReference>
<evidence type="ECO:0000313" key="12">
    <source>
        <dbReference type="Proteomes" id="UP000247476"/>
    </source>
</evidence>
<dbReference type="SMART" id="SM00862">
    <property type="entry name" value="Trans_reg_C"/>
    <property type="match status" value="1"/>
</dbReference>
<dbReference type="SUPFAM" id="SSF52172">
    <property type="entry name" value="CheY-like"/>
    <property type="match status" value="1"/>
</dbReference>
<comment type="caution">
    <text evidence="11">The sequence shown here is derived from an EMBL/GenBank/DDBJ whole genome shotgun (WGS) entry which is preliminary data.</text>
</comment>
<dbReference type="FunFam" id="1.10.10.10:FF:000018">
    <property type="entry name" value="DNA-binding response regulator ResD"/>
    <property type="match status" value="1"/>
</dbReference>
<dbReference type="GO" id="GO:0005829">
    <property type="term" value="C:cytosol"/>
    <property type="evidence" value="ECO:0007669"/>
    <property type="project" value="TreeGrafter"/>
</dbReference>
<dbReference type="PANTHER" id="PTHR48111:SF73">
    <property type="entry name" value="ALKALINE PHOSPHATASE SYNTHESIS TRANSCRIPTIONAL REGULATORY PROTEIN PHOP"/>
    <property type="match status" value="1"/>
</dbReference>
<evidence type="ECO:0000256" key="7">
    <source>
        <dbReference type="PROSITE-ProRule" id="PRU00169"/>
    </source>
</evidence>
<accession>A0A2V5K734</accession>
<evidence type="ECO:0000256" key="5">
    <source>
        <dbReference type="ARBA" id="ARBA00023125"/>
    </source>
</evidence>
<dbReference type="PROSITE" id="PS51755">
    <property type="entry name" value="OMPR_PHOB"/>
    <property type="match status" value="1"/>
</dbReference>
<dbReference type="Pfam" id="PF00486">
    <property type="entry name" value="Trans_reg_C"/>
    <property type="match status" value="1"/>
</dbReference>
<evidence type="ECO:0000256" key="1">
    <source>
        <dbReference type="ARBA" id="ARBA00004496"/>
    </source>
</evidence>
<dbReference type="Proteomes" id="UP000247476">
    <property type="component" value="Unassembled WGS sequence"/>
</dbReference>
<evidence type="ECO:0000256" key="2">
    <source>
        <dbReference type="ARBA" id="ARBA00022553"/>
    </source>
</evidence>
<evidence type="ECO:0000256" key="4">
    <source>
        <dbReference type="ARBA" id="ARBA00023015"/>
    </source>
</evidence>
<dbReference type="GO" id="GO:0006355">
    <property type="term" value="P:regulation of DNA-templated transcription"/>
    <property type="evidence" value="ECO:0007669"/>
    <property type="project" value="InterPro"/>
</dbReference>
<keyword evidence="5 8" id="KW-0238">DNA-binding</keyword>
<dbReference type="EMBL" id="QJVJ01000004">
    <property type="protein sequence ID" value="PYI55265.1"/>
    <property type="molecule type" value="Genomic_DNA"/>
</dbReference>
<keyword evidence="2 7" id="KW-0597">Phosphoprotein</keyword>
<dbReference type="Pfam" id="PF00072">
    <property type="entry name" value="Response_reg"/>
    <property type="match status" value="1"/>
</dbReference>
<protein>
    <submittedName>
        <fullName evidence="11">DNA-binding response regulator</fullName>
    </submittedName>
</protein>
<dbReference type="SUPFAM" id="SSF46894">
    <property type="entry name" value="C-terminal effector domain of the bipartite response regulators"/>
    <property type="match status" value="1"/>
</dbReference>
<sequence length="227" mass="25658">MGKTILIVEDELKMRRLLVDYVSHDGYAALEAANGREALERLDGARVDMVLLDVMMPLMDGFEACEAIRSKSDVPIVLLTAKSEEYDKLQGYGLGADDYVTKPFSPKVLMAKIKALFKRIDAANAEDAGGTIRLGALELDPDGHEVKVDGSVVPLTRKEFELLLYLYRNKNITLSRDRILDQVWGFDYEGDARTVDTHIKRLRQKLDREAERIATVKGYGYKFQVKR</sequence>
<evidence type="ECO:0000259" key="10">
    <source>
        <dbReference type="PROSITE" id="PS51755"/>
    </source>
</evidence>